<proteinExistence type="predicted"/>
<dbReference type="Proteomes" id="UP000265325">
    <property type="component" value="Unassembled WGS sequence"/>
</dbReference>
<comment type="caution">
    <text evidence="3">The sequence shown here is derived from an EMBL/GenBank/DDBJ whole genome shotgun (WGS) entry which is preliminary data.</text>
</comment>
<organism evidence="3 4">
    <name type="scientific">Streptomyces showdoensis</name>
    <dbReference type="NCBI Taxonomy" id="68268"/>
    <lineage>
        <taxon>Bacteria</taxon>
        <taxon>Bacillati</taxon>
        <taxon>Actinomycetota</taxon>
        <taxon>Actinomycetes</taxon>
        <taxon>Kitasatosporales</taxon>
        <taxon>Streptomycetaceae</taxon>
        <taxon>Streptomyces</taxon>
    </lineage>
</organism>
<dbReference type="GO" id="GO:0006355">
    <property type="term" value="P:regulation of DNA-templated transcription"/>
    <property type="evidence" value="ECO:0007669"/>
    <property type="project" value="InterPro"/>
</dbReference>
<dbReference type="NCBIfam" id="TIGR00229">
    <property type="entry name" value="sensory_box"/>
    <property type="match status" value="2"/>
</dbReference>
<sequence length="541" mass="57917">MNFENSHAVLSLVEGAAVRVRARPHEHVLDVIPDAVLVVDDNGTVVRANLAAATLLGRERHAVEGRGVLDFLPSFDWNLTRLPADPESSAGPPAARLRTTARAADGRSFAAETGIVRLDRHARHEGLPYGSALVVSLRDLTPDEDARAALSRSLLQAEAVLRTADEALIGTDAEGRINLVNPTAARLLGGRAAELGGRELLSVLTSVGHDGEPLDEEDAPLARALSDGRASRIPAQELRTGDGTRLAADVSVHPVTEDGRNVGAVVALTDRRPYENLADEYVAAQLRCLRNHKAELERQQQRTDRAVDRTRELTEFLSGPLTTALHHLHAELGRLVDDGSRALWPEATGSLESLAADVRMTMALVDTRSQPYPHDSTPVGPRRRTVPIDDVVQAGVRAAAAFAGPSRVQFSVHAPRFFVHVDPEDMTTAVGRLIADVIHTDAEPAAPGPHHVFVAALHQRSLLRIEVRGPYNGGAPEHFDVVQDIATAHGGTLRTHRAPGVSGSTYVLELPSAVQDEVVAGAEETSAAALRPTGRHRSLTA</sequence>
<evidence type="ECO:0000259" key="2">
    <source>
        <dbReference type="PROSITE" id="PS50112"/>
    </source>
</evidence>
<feature type="coiled-coil region" evidence="1">
    <location>
        <begin position="286"/>
        <end position="313"/>
    </location>
</feature>
<dbReference type="AlphaFoldDB" id="A0A2P2GM91"/>
<evidence type="ECO:0000313" key="4">
    <source>
        <dbReference type="Proteomes" id="UP000265325"/>
    </source>
</evidence>
<dbReference type="InterPro" id="IPR000014">
    <property type="entry name" value="PAS"/>
</dbReference>
<keyword evidence="4" id="KW-1185">Reference proteome</keyword>
<dbReference type="PANTHER" id="PTHR44757">
    <property type="entry name" value="DIGUANYLATE CYCLASE DGCP"/>
    <property type="match status" value="1"/>
</dbReference>
<dbReference type="InterPro" id="IPR035965">
    <property type="entry name" value="PAS-like_dom_sf"/>
</dbReference>
<dbReference type="Pfam" id="PF00989">
    <property type="entry name" value="PAS"/>
    <property type="match status" value="1"/>
</dbReference>
<dbReference type="InterPro" id="IPR013656">
    <property type="entry name" value="PAS_4"/>
</dbReference>
<dbReference type="PANTHER" id="PTHR44757:SF2">
    <property type="entry name" value="BIOFILM ARCHITECTURE MAINTENANCE PROTEIN MBAA"/>
    <property type="match status" value="1"/>
</dbReference>
<dbReference type="SUPFAM" id="SSF55785">
    <property type="entry name" value="PYP-like sensor domain (PAS domain)"/>
    <property type="match status" value="2"/>
</dbReference>
<name>A0A2P2GM91_STREW</name>
<keyword evidence="1" id="KW-0175">Coiled coil</keyword>
<reference evidence="3 4" key="1">
    <citation type="submission" date="2015-05" db="EMBL/GenBank/DDBJ databases">
        <title>Draft Genome assembly of Streptomyces showdoensis.</title>
        <authorList>
            <person name="Thapa K.K."/>
            <person name="Metsa-Ketela M."/>
        </authorList>
    </citation>
    <scope>NUCLEOTIDE SEQUENCE [LARGE SCALE GENOMIC DNA]</scope>
    <source>
        <strain evidence="3 4">ATCC 15227</strain>
    </source>
</reference>
<feature type="domain" description="PAS" evidence="2">
    <location>
        <begin position="21"/>
        <end position="72"/>
    </location>
</feature>
<dbReference type="InterPro" id="IPR036890">
    <property type="entry name" value="HATPase_C_sf"/>
</dbReference>
<feature type="domain" description="PAS" evidence="2">
    <location>
        <begin position="153"/>
        <end position="228"/>
    </location>
</feature>
<dbReference type="EMBL" id="LAQS01000032">
    <property type="protein sequence ID" value="KKZ71925.1"/>
    <property type="molecule type" value="Genomic_DNA"/>
</dbReference>
<dbReference type="InterPro" id="IPR013767">
    <property type="entry name" value="PAS_fold"/>
</dbReference>
<dbReference type="OrthoDB" id="7053013at2"/>
<evidence type="ECO:0000313" key="3">
    <source>
        <dbReference type="EMBL" id="KKZ71925.1"/>
    </source>
</evidence>
<dbReference type="CDD" id="cd00130">
    <property type="entry name" value="PAS"/>
    <property type="match status" value="2"/>
</dbReference>
<dbReference type="PROSITE" id="PS50112">
    <property type="entry name" value="PAS"/>
    <property type="match status" value="2"/>
</dbReference>
<evidence type="ECO:0000256" key="1">
    <source>
        <dbReference type="SAM" id="Coils"/>
    </source>
</evidence>
<dbReference type="RefSeq" id="WP_046909442.1">
    <property type="nucleotide sequence ID" value="NZ_BAAAXG010000012.1"/>
</dbReference>
<dbReference type="Gene3D" id="3.30.450.20">
    <property type="entry name" value="PAS domain"/>
    <property type="match status" value="2"/>
</dbReference>
<accession>A0A2P2GM91</accession>
<gene>
    <name evidence="3" type="ORF">VO63_21090</name>
</gene>
<protein>
    <recommendedName>
        <fullName evidence="2">PAS domain-containing protein</fullName>
    </recommendedName>
</protein>
<dbReference type="SMART" id="SM00091">
    <property type="entry name" value="PAS"/>
    <property type="match status" value="2"/>
</dbReference>
<dbReference type="InterPro" id="IPR052155">
    <property type="entry name" value="Biofilm_reg_signaling"/>
</dbReference>
<dbReference type="Pfam" id="PF08448">
    <property type="entry name" value="PAS_4"/>
    <property type="match status" value="1"/>
</dbReference>
<dbReference type="SUPFAM" id="SSF55874">
    <property type="entry name" value="ATPase domain of HSP90 chaperone/DNA topoisomerase II/histidine kinase"/>
    <property type="match status" value="1"/>
</dbReference>